<feature type="chain" id="PRO_5019256020" evidence="1">
    <location>
        <begin position="30"/>
        <end position="540"/>
    </location>
</feature>
<dbReference type="CDD" id="cd22554">
    <property type="entry name" value="Slr4-like"/>
    <property type="match status" value="1"/>
</dbReference>
<evidence type="ECO:0000313" key="3">
    <source>
        <dbReference type="Proteomes" id="UP000287198"/>
    </source>
</evidence>
<organism evidence="2 3">
    <name type="scientific">Pseudidiomarina halophila</name>
    <dbReference type="NCBI Taxonomy" id="1449799"/>
    <lineage>
        <taxon>Bacteria</taxon>
        <taxon>Pseudomonadati</taxon>
        <taxon>Pseudomonadota</taxon>
        <taxon>Gammaproteobacteria</taxon>
        <taxon>Alteromonadales</taxon>
        <taxon>Idiomarinaceae</taxon>
        <taxon>Pseudidiomarina</taxon>
    </lineage>
</organism>
<feature type="signal peptide" evidence="1">
    <location>
        <begin position="1"/>
        <end position="29"/>
    </location>
</feature>
<dbReference type="Proteomes" id="UP000287198">
    <property type="component" value="Unassembled WGS sequence"/>
</dbReference>
<protein>
    <submittedName>
        <fullName evidence="2">Uncharacterized protein</fullName>
    </submittedName>
</protein>
<dbReference type="Pfam" id="PF19526">
    <property type="entry name" value="Slr4"/>
    <property type="match status" value="1"/>
</dbReference>
<evidence type="ECO:0000313" key="2">
    <source>
        <dbReference type="EMBL" id="RUO53158.1"/>
    </source>
</evidence>
<accession>A0A432XWP7</accession>
<proteinExistence type="predicted"/>
<keyword evidence="1" id="KW-0732">Signal</keyword>
<dbReference type="EMBL" id="PIPW01000002">
    <property type="protein sequence ID" value="RUO53158.1"/>
    <property type="molecule type" value="Genomic_DNA"/>
</dbReference>
<keyword evidence="3" id="KW-1185">Reference proteome</keyword>
<reference evidence="3" key="1">
    <citation type="journal article" date="2018" name="Front. Microbiol.">
        <title>Genome-Based Analysis Reveals the Taxonomy and Diversity of the Family Idiomarinaceae.</title>
        <authorList>
            <person name="Liu Y."/>
            <person name="Lai Q."/>
            <person name="Shao Z."/>
        </authorList>
    </citation>
    <scope>NUCLEOTIDE SEQUENCE [LARGE SCALE GENOMIC DNA]</scope>
    <source>
        <strain evidence="3">BH195</strain>
    </source>
</reference>
<gene>
    <name evidence="2" type="ORF">CWI69_09055</name>
</gene>
<sequence length="540" mass="56801">MKLENIMTNMFKKSLVALALAGVSTGAMAADISSSVTTVSNEYLEVNATAASNSISVTLNDEYTENDFLILTFPGENSVDLNNLTTSINVASQTVVVGFDDTSAECTNGTGTTGSETDPADSDTTCTNDYQSKGFTVDYVLSDVDVMGNTYVKYRVTNLGTSGSSTVGATIPFGSVTVNSSAIQGSSSFDVTYFARPNYENYNGSGEATETGVDPLDTADTAALFETGDQFALTVGATVFDETIDVEGNAYRKVFVGSTSDAGEFTLVDNAADFMLNATFESADVSVTGNNMFGWLADGDTDTAGFQYSGTFDTVTVDQVVFTGGATCGTPSHDANELMFSCDAIGQEVVTFNLNQQEVVQNGKFSISAVFNFSDGATTDPVEGSTETDAKAFGEWDINGSVTFIPYMPYSAQSVANEAGLAIDQIIYITNKNASGYGSGPMPGITVRYILEDGTEGTLSNADLGGVKADAGITKITGQVRQALFAAGLLTSSKKVALEVVVEEDPELIEIYSAYNVGGSDRGWVQNDSQRVYHPATNPQ</sequence>
<dbReference type="AlphaFoldDB" id="A0A432XWP7"/>
<evidence type="ECO:0000256" key="1">
    <source>
        <dbReference type="SAM" id="SignalP"/>
    </source>
</evidence>
<comment type="caution">
    <text evidence="2">The sequence shown here is derived from an EMBL/GenBank/DDBJ whole genome shotgun (WGS) entry which is preliminary data.</text>
</comment>
<dbReference type="InterPro" id="IPR045689">
    <property type="entry name" value="Slr4"/>
</dbReference>
<name>A0A432XWP7_9GAMM</name>